<dbReference type="InterPro" id="IPR002067">
    <property type="entry name" value="MCP"/>
</dbReference>
<feature type="repeat" description="Solcar" evidence="9">
    <location>
        <begin position="52"/>
        <end position="163"/>
    </location>
</feature>
<keyword evidence="2 10" id="KW-0813">Transport</keyword>
<evidence type="ECO:0000256" key="9">
    <source>
        <dbReference type="PROSITE-ProRule" id="PRU00282"/>
    </source>
</evidence>
<gene>
    <name evidence="12" type="ORF">BS50DRAFT_571376</name>
</gene>
<dbReference type="InterPro" id="IPR018108">
    <property type="entry name" value="MCP_transmembrane"/>
</dbReference>
<evidence type="ECO:0000313" key="12">
    <source>
        <dbReference type="EMBL" id="PSN70063.1"/>
    </source>
</evidence>
<protein>
    <submittedName>
        <fullName evidence="12">Mitochondrial carrier</fullName>
    </submittedName>
</protein>
<evidence type="ECO:0000256" key="1">
    <source>
        <dbReference type="ARBA" id="ARBA00004448"/>
    </source>
</evidence>
<evidence type="ECO:0000256" key="6">
    <source>
        <dbReference type="ARBA" id="ARBA00022989"/>
    </source>
</evidence>
<keyword evidence="13" id="KW-1185">Reference proteome</keyword>
<comment type="subcellular location">
    <subcellularLocation>
        <location evidence="1">Mitochondrion inner membrane</location>
        <topology evidence="1">Multi-pass membrane protein</topology>
    </subcellularLocation>
</comment>
<dbReference type="Proteomes" id="UP000240883">
    <property type="component" value="Unassembled WGS sequence"/>
</dbReference>
<dbReference type="GO" id="GO:0005743">
    <property type="term" value="C:mitochondrial inner membrane"/>
    <property type="evidence" value="ECO:0007669"/>
    <property type="project" value="UniProtKB-SubCell"/>
</dbReference>
<dbReference type="PROSITE" id="PS50920">
    <property type="entry name" value="SOLCAR"/>
    <property type="match status" value="3"/>
</dbReference>
<evidence type="ECO:0000256" key="11">
    <source>
        <dbReference type="SAM" id="MobiDB-lite"/>
    </source>
</evidence>
<feature type="repeat" description="Solcar" evidence="9">
    <location>
        <begin position="286"/>
        <end position="375"/>
    </location>
</feature>
<dbReference type="GO" id="GO:1990519">
    <property type="term" value="P:pyrimidine nucleotide import into mitochondrion"/>
    <property type="evidence" value="ECO:0007669"/>
    <property type="project" value="TreeGrafter"/>
</dbReference>
<dbReference type="PANTHER" id="PTHR45829">
    <property type="entry name" value="MITOCHONDRIAL CARRIER PROTEIN RIM2"/>
    <property type="match status" value="1"/>
</dbReference>
<dbReference type="GO" id="GO:0015218">
    <property type="term" value="F:pyrimidine nucleotide transmembrane transporter activity"/>
    <property type="evidence" value="ECO:0007669"/>
    <property type="project" value="InterPro"/>
</dbReference>
<proteinExistence type="inferred from homology"/>
<evidence type="ECO:0000256" key="8">
    <source>
        <dbReference type="ARBA" id="ARBA00023136"/>
    </source>
</evidence>
<evidence type="ECO:0000256" key="3">
    <source>
        <dbReference type="ARBA" id="ARBA00022692"/>
    </source>
</evidence>
<keyword evidence="8 9" id="KW-0472">Membrane</keyword>
<dbReference type="Pfam" id="PF00153">
    <property type="entry name" value="Mito_carr"/>
    <property type="match status" value="3"/>
</dbReference>
<evidence type="ECO:0000256" key="4">
    <source>
        <dbReference type="ARBA" id="ARBA00022737"/>
    </source>
</evidence>
<dbReference type="SUPFAM" id="SSF103506">
    <property type="entry name" value="Mitochondrial carrier"/>
    <property type="match status" value="1"/>
</dbReference>
<evidence type="ECO:0000256" key="10">
    <source>
        <dbReference type="RuleBase" id="RU000488"/>
    </source>
</evidence>
<feature type="repeat" description="Solcar" evidence="9">
    <location>
        <begin position="173"/>
        <end position="264"/>
    </location>
</feature>
<evidence type="ECO:0000256" key="5">
    <source>
        <dbReference type="ARBA" id="ARBA00022792"/>
    </source>
</evidence>
<keyword evidence="6" id="KW-1133">Transmembrane helix</keyword>
<keyword evidence="7" id="KW-0496">Mitochondrion</keyword>
<feature type="compositionally biased region" description="Polar residues" evidence="11">
    <location>
        <begin position="14"/>
        <end position="25"/>
    </location>
</feature>
<keyword evidence="3 9" id="KW-0812">Transmembrane</keyword>
<dbReference type="STRING" id="1448308.A0A2T2NXB8"/>
<feature type="region of interest" description="Disordered" evidence="11">
    <location>
        <begin position="1"/>
        <end position="26"/>
    </location>
</feature>
<accession>A0A2T2NXB8</accession>
<comment type="similarity">
    <text evidence="10">Belongs to the mitochondrial carrier (TC 2.A.29) family.</text>
</comment>
<dbReference type="EMBL" id="KZ678132">
    <property type="protein sequence ID" value="PSN70063.1"/>
    <property type="molecule type" value="Genomic_DNA"/>
</dbReference>
<organism evidence="12 13">
    <name type="scientific">Corynespora cassiicola Philippines</name>
    <dbReference type="NCBI Taxonomy" id="1448308"/>
    <lineage>
        <taxon>Eukaryota</taxon>
        <taxon>Fungi</taxon>
        <taxon>Dikarya</taxon>
        <taxon>Ascomycota</taxon>
        <taxon>Pezizomycotina</taxon>
        <taxon>Dothideomycetes</taxon>
        <taxon>Pleosporomycetidae</taxon>
        <taxon>Pleosporales</taxon>
        <taxon>Corynesporascaceae</taxon>
        <taxon>Corynespora</taxon>
    </lineage>
</organism>
<evidence type="ECO:0000313" key="13">
    <source>
        <dbReference type="Proteomes" id="UP000240883"/>
    </source>
</evidence>
<dbReference type="PRINTS" id="PR00926">
    <property type="entry name" value="MITOCARRIER"/>
</dbReference>
<dbReference type="InterPro" id="IPR049562">
    <property type="entry name" value="SLC25A33/36-like"/>
</dbReference>
<dbReference type="InterPro" id="IPR023395">
    <property type="entry name" value="MCP_dom_sf"/>
</dbReference>
<keyword evidence="4" id="KW-0677">Repeat</keyword>
<keyword evidence="5" id="KW-0999">Mitochondrion inner membrane</keyword>
<name>A0A2T2NXB8_CORCC</name>
<evidence type="ECO:0000256" key="7">
    <source>
        <dbReference type="ARBA" id="ARBA00023128"/>
    </source>
</evidence>
<reference evidence="12 13" key="1">
    <citation type="journal article" date="2018" name="Front. Microbiol.">
        <title>Genome-Wide Analysis of Corynespora cassiicola Leaf Fall Disease Putative Effectors.</title>
        <authorList>
            <person name="Lopez D."/>
            <person name="Ribeiro S."/>
            <person name="Label P."/>
            <person name="Fumanal B."/>
            <person name="Venisse J.S."/>
            <person name="Kohler A."/>
            <person name="de Oliveira R.R."/>
            <person name="Labutti K."/>
            <person name="Lipzen A."/>
            <person name="Lail K."/>
            <person name="Bauer D."/>
            <person name="Ohm R.A."/>
            <person name="Barry K.W."/>
            <person name="Spatafora J."/>
            <person name="Grigoriev I.V."/>
            <person name="Martin F.M."/>
            <person name="Pujade-Renaud V."/>
        </authorList>
    </citation>
    <scope>NUCLEOTIDE SEQUENCE [LARGE SCALE GENOMIC DNA]</scope>
    <source>
        <strain evidence="12 13">Philippines</strain>
    </source>
</reference>
<dbReference type="AlphaFoldDB" id="A0A2T2NXB8"/>
<dbReference type="OrthoDB" id="269120at2759"/>
<dbReference type="PANTHER" id="PTHR45829:SF4">
    <property type="entry name" value="MITOCHONDRIAL CARRIER PROTEIN RIM2"/>
    <property type="match status" value="1"/>
</dbReference>
<sequence>MTLEQAAQPRGLRNDSNPFRQTLPPQSREIGDVILPKQAEGAPVAAQGSPFARSWAHLVAGGLGGMASATLTAPLDVLKTRLQSTYYQQHLVAARAARGLPPIETMSFARSSLLHIRETGEILWQVPKAEGWRALFKGLGPNLIGVVPARAINFYVYGNGKRIISTYFNNGQEAAWVHLSAAACAGIVTGTATNPIWLVKTRLQLDKQTHADGRGRQYKNALDCTMQTIRKEGISGLYRGLTASYLGVTESTLQWTLYEQMKLSLARREERIVASGRPRTLWDDTVAWTGKISAAGTAKFVAALITYPHEVVRTRLRQAPMENGQLKYTGLVQCFSLVFKEEGMAALYGGLVPHMLRVVPSAAIMFGTYEGVLKLLGTSSNM</sequence>
<dbReference type="Gene3D" id="1.50.40.10">
    <property type="entry name" value="Mitochondrial carrier domain"/>
    <property type="match status" value="2"/>
</dbReference>
<evidence type="ECO:0000256" key="2">
    <source>
        <dbReference type="ARBA" id="ARBA00022448"/>
    </source>
</evidence>